<dbReference type="Proteomes" id="UP000277928">
    <property type="component" value="Unassembled WGS sequence"/>
</dbReference>
<dbReference type="OMA" id="IKLYDHD"/>
<dbReference type="InterPro" id="IPR001534">
    <property type="entry name" value="Transthyretin-like"/>
</dbReference>
<evidence type="ECO:0000256" key="1">
    <source>
        <dbReference type="ARBA" id="ARBA00004613"/>
    </source>
</evidence>
<reference evidence="6 7" key="1">
    <citation type="submission" date="2018-08" db="EMBL/GenBank/DDBJ databases">
        <authorList>
            <person name="Laetsch R D."/>
            <person name="Stevens L."/>
            <person name="Kumar S."/>
            <person name="Blaxter L. M."/>
        </authorList>
    </citation>
    <scope>NUCLEOTIDE SEQUENCE [LARGE SCALE GENOMIC DNA]</scope>
</reference>
<evidence type="ECO:0008006" key="8">
    <source>
        <dbReference type="Google" id="ProtNLM"/>
    </source>
</evidence>
<evidence type="ECO:0000256" key="2">
    <source>
        <dbReference type="ARBA" id="ARBA00010112"/>
    </source>
</evidence>
<dbReference type="AlphaFoldDB" id="A0A3P6TRA3"/>
<feature type="signal peptide" evidence="5">
    <location>
        <begin position="1"/>
        <end position="18"/>
    </location>
</feature>
<keyword evidence="7" id="KW-1185">Reference proteome</keyword>
<accession>A0A3P6TRA3</accession>
<organism evidence="6 7">
    <name type="scientific">Litomosoides sigmodontis</name>
    <name type="common">Filarial nematode worm</name>
    <dbReference type="NCBI Taxonomy" id="42156"/>
    <lineage>
        <taxon>Eukaryota</taxon>
        <taxon>Metazoa</taxon>
        <taxon>Ecdysozoa</taxon>
        <taxon>Nematoda</taxon>
        <taxon>Chromadorea</taxon>
        <taxon>Rhabditida</taxon>
        <taxon>Spirurina</taxon>
        <taxon>Spiruromorpha</taxon>
        <taxon>Filarioidea</taxon>
        <taxon>Onchocercidae</taxon>
        <taxon>Litomosoides</taxon>
    </lineage>
</organism>
<keyword evidence="3" id="KW-0964">Secreted</keyword>
<name>A0A3P6TRA3_LITSI</name>
<evidence type="ECO:0000313" key="7">
    <source>
        <dbReference type="Proteomes" id="UP000277928"/>
    </source>
</evidence>
<evidence type="ECO:0000313" key="6">
    <source>
        <dbReference type="EMBL" id="VDK85863.1"/>
    </source>
</evidence>
<dbReference type="GO" id="GO:0009986">
    <property type="term" value="C:cell surface"/>
    <property type="evidence" value="ECO:0007669"/>
    <property type="project" value="InterPro"/>
</dbReference>
<proteinExistence type="inferred from homology"/>
<feature type="chain" id="PRO_5018066324" description="Transthyretin-like family protein" evidence="5">
    <location>
        <begin position="19"/>
        <end position="146"/>
    </location>
</feature>
<keyword evidence="4 5" id="KW-0732">Signal</keyword>
<dbReference type="OrthoDB" id="5849824at2759"/>
<gene>
    <name evidence="6" type="ORF">NLS_LOCUS7332</name>
</gene>
<protein>
    <recommendedName>
        <fullName evidence="8">Transthyretin-like family protein</fullName>
    </recommendedName>
</protein>
<evidence type="ECO:0000256" key="4">
    <source>
        <dbReference type="ARBA" id="ARBA00022729"/>
    </source>
</evidence>
<dbReference type="EMBL" id="UYRX01000741">
    <property type="protein sequence ID" value="VDK85863.1"/>
    <property type="molecule type" value="Genomic_DNA"/>
</dbReference>
<dbReference type="PANTHER" id="PTHR21700">
    <property type="entry name" value="TRANSTHYRETIN-LIKE FAMILY PROTEIN-RELATED"/>
    <property type="match status" value="1"/>
</dbReference>
<comment type="similarity">
    <text evidence="2">Belongs to the nematode transthyretin-like family.</text>
</comment>
<evidence type="ECO:0000256" key="5">
    <source>
        <dbReference type="SAM" id="SignalP"/>
    </source>
</evidence>
<dbReference type="GO" id="GO:0005576">
    <property type="term" value="C:extracellular region"/>
    <property type="evidence" value="ECO:0007669"/>
    <property type="project" value="UniProtKB-SubCell"/>
</dbReference>
<sequence length="146" mass="16114">MILQTLLLLISVLPRAFGAFGGLIGRTQSAGAEGTLLCNGRPLGGVLIKLYDHDRGLDTDDLMARGRTDERGRFRISGSHSEVSTIDPKLNIYHDCNDEWIPCQRKISIMIPDSYVTIGDVPEQLYNAGNIELSGKFLGEKRDCIH</sequence>
<dbReference type="PANTHER" id="PTHR21700:SF3">
    <property type="entry name" value="TRANSTHYRETIN-LIKE PROTEIN 5"/>
    <property type="match status" value="1"/>
</dbReference>
<dbReference type="InterPro" id="IPR038479">
    <property type="entry name" value="Transthyretin-like_sf"/>
</dbReference>
<comment type="subcellular location">
    <subcellularLocation>
        <location evidence="1">Secreted</location>
    </subcellularLocation>
</comment>
<dbReference type="Gene3D" id="2.60.40.3330">
    <property type="match status" value="1"/>
</dbReference>
<dbReference type="Pfam" id="PF01060">
    <property type="entry name" value="TTR-52"/>
    <property type="match status" value="1"/>
</dbReference>
<evidence type="ECO:0000256" key="3">
    <source>
        <dbReference type="ARBA" id="ARBA00022525"/>
    </source>
</evidence>